<sequence length="103" mass="11460">MISCPGFLASLILNPSRNVSKTAAEESTETTENSGDSDETAVEAPEIKLETTPADIRFLTTNQTRHCFTRYIDYYHWCVPTKGEGVAECDKFAKRYCSLCPGE</sequence>
<comment type="caution">
    <text evidence="1">The sequence shown here is derived from an EMBL/GenBank/DDBJ whole genome shotgun (WGS) entry which is preliminary data.</text>
</comment>
<organism evidence="1 2">
    <name type="scientific">Pistacia integerrima</name>
    <dbReference type="NCBI Taxonomy" id="434235"/>
    <lineage>
        <taxon>Eukaryota</taxon>
        <taxon>Viridiplantae</taxon>
        <taxon>Streptophyta</taxon>
        <taxon>Embryophyta</taxon>
        <taxon>Tracheophyta</taxon>
        <taxon>Spermatophyta</taxon>
        <taxon>Magnoliopsida</taxon>
        <taxon>eudicotyledons</taxon>
        <taxon>Gunneridae</taxon>
        <taxon>Pentapetalae</taxon>
        <taxon>rosids</taxon>
        <taxon>malvids</taxon>
        <taxon>Sapindales</taxon>
        <taxon>Anacardiaceae</taxon>
        <taxon>Pistacia</taxon>
    </lineage>
</organism>
<gene>
    <name evidence="1" type="ORF">Pint_19676</name>
</gene>
<name>A0ACC0XBZ3_9ROSI</name>
<protein>
    <submittedName>
        <fullName evidence="1">Uncharacterized protein</fullName>
    </submittedName>
</protein>
<dbReference type="Proteomes" id="UP001163603">
    <property type="component" value="Chromosome 13"/>
</dbReference>
<accession>A0ACC0XBZ3</accession>
<reference evidence="2" key="1">
    <citation type="journal article" date="2023" name="G3 (Bethesda)">
        <title>Genome assembly and association tests identify interacting loci associated with vigor, precocity, and sex in interspecific pistachio rootstocks.</title>
        <authorList>
            <person name="Palmer W."/>
            <person name="Jacygrad E."/>
            <person name="Sagayaradj S."/>
            <person name="Cavanaugh K."/>
            <person name="Han R."/>
            <person name="Bertier L."/>
            <person name="Beede B."/>
            <person name="Kafkas S."/>
            <person name="Golino D."/>
            <person name="Preece J."/>
            <person name="Michelmore R."/>
        </authorList>
    </citation>
    <scope>NUCLEOTIDE SEQUENCE [LARGE SCALE GENOMIC DNA]</scope>
</reference>
<keyword evidence="2" id="KW-1185">Reference proteome</keyword>
<proteinExistence type="predicted"/>
<dbReference type="EMBL" id="CM047748">
    <property type="protein sequence ID" value="KAJ0014662.1"/>
    <property type="molecule type" value="Genomic_DNA"/>
</dbReference>
<evidence type="ECO:0000313" key="2">
    <source>
        <dbReference type="Proteomes" id="UP001163603"/>
    </source>
</evidence>
<evidence type="ECO:0000313" key="1">
    <source>
        <dbReference type="EMBL" id="KAJ0014662.1"/>
    </source>
</evidence>